<dbReference type="GO" id="GO:0071944">
    <property type="term" value="C:cell periphery"/>
    <property type="evidence" value="ECO:0007669"/>
    <property type="project" value="TreeGrafter"/>
</dbReference>
<reference evidence="3 4" key="1">
    <citation type="submission" date="2015-12" db="EMBL/GenBank/DDBJ databases">
        <title>Draft genome sequence of Moniliophthora roreri, the causal agent of frosty pod rot of cacao.</title>
        <authorList>
            <person name="Aime M.C."/>
            <person name="Diaz-Valderrama J.R."/>
            <person name="Kijpornyongpan T."/>
            <person name="Phillips-Mora W."/>
        </authorList>
    </citation>
    <scope>NUCLEOTIDE SEQUENCE [LARGE SCALE GENOMIC DNA]</scope>
    <source>
        <strain evidence="3 4">MCA 2952</strain>
    </source>
</reference>
<protein>
    <recommendedName>
        <fullName evidence="2">MINDY deubiquitinase domain-containing protein</fullName>
    </recommendedName>
</protein>
<dbReference type="Proteomes" id="UP000054988">
    <property type="component" value="Unassembled WGS sequence"/>
</dbReference>
<name>A0A0W0GAW1_MONRR</name>
<dbReference type="InterPro" id="IPR033979">
    <property type="entry name" value="MINDY_domain"/>
</dbReference>
<evidence type="ECO:0000259" key="2">
    <source>
        <dbReference type="Pfam" id="PF04424"/>
    </source>
</evidence>
<gene>
    <name evidence="3" type="ORF">WG66_1726</name>
</gene>
<dbReference type="GO" id="GO:0016807">
    <property type="term" value="F:cysteine-type carboxypeptidase activity"/>
    <property type="evidence" value="ECO:0007669"/>
    <property type="project" value="TreeGrafter"/>
</dbReference>
<dbReference type="GO" id="GO:0004843">
    <property type="term" value="F:cysteine-type deubiquitinase activity"/>
    <property type="evidence" value="ECO:0007669"/>
    <property type="project" value="InterPro"/>
</dbReference>
<sequence length="441" mass="49616">MADFQQGSSSSSSTQLAPVASSSSSPRPSEIQPTISRSQSDQRSLQSSEAEVWYLKDIEFGEGNAKKWFYFNLLLIDLVHLLQYVRGIFHCFRKKFVWLTTFTGNILILRGKIEIQPPMRRTVSYEFLSHLVAEYLLLNCPEVDVSAALSILPYTQKGMDLNPLFTGCKSFRPEGHGGELMLFQQVGIDLVHGWIVDPNTDEAKVLSKSYAEDYDSAVVLIAEVDHLTKGQLVVHDTDIPQGAQVEGTGSSKAPSKWTEEEREKIDDAIVVRQFLDNTKSQMTYYGLFNLATVIKPGSLVALYRNLHLSVLYKRPVEDDSSLYQLVSDHVFLNEPSIVWERLEDVDGGWSTFVDSSFIKSSPAGGDFAGQTAEEALRAAEMGNFVVSEPGDADLARQLQAEEDDRARGERAAYLQERNRRRLAEEERQRKKKGKRKDCIIM</sequence>
<dbReference type="PANTHER" id="PTHR18063">
    <property type="entry name" value="NF-E2 INDUCIBLE PROTEIN"/>
    <property type="match status" value="1"/>
</dbReference>
<dbReference type="GO" id="GO:0005829">
    <property type="term" value="C:cytosol"/>
    <property type="evidence" value="ECO:0007669"/>
    <property type="project" value="TreeGrafter"/>
</dbReference>
<dbReference type="InterPro" id="IPR007518">
    <property type="entry name" value="MINDY"/>
</dbReference>
<feature type="region of interest" description="Disordered" evidence="1">
    <location>
        <begin position="420"/>
        <end position="441"/>
    </location>
</feature>
<evidence type="ECO:0000313" key="3">
    <source>
        <dbReference type="EMBL" id="KTB45697.1"/>
    </source>
</evidence>
<evidence type="ECO:0000256" key="1">
    <source>
        <dbReference type="SAM" id="MobiDB-lite"/>
    </source>
</evidence>
<feature type="domain" description="MINDY deubiquitinase" evidence="2">
    <location>
        <begin position="105"/>
        <end position="357"/>
    </location>
</feature>
<dbReference type="EMBL" id="LATX01000639">
    <property type="protein sequence ID" value="KTB45697.1"/>
    <property type="molecule type" value="Genomic_DNA"/>
</dbReference>
<dbReference type="GO" id="GO:1990380">
    <property type="term" value="F:K48-linked deubiquitinase activity"/>
    <property type="evidence" value="ECO:0007669"/>
    <property type="project" value="InterPro"/>
</dbReference>
<evidence type="ECO:0000313" key="4">
    <source>
        <dbReference type="Proteomes" id="UP000054988"/>
    </source>
</evidence>
<dbReference type="GO" id="GO:0071108">
    <property type="term" value="P:protein K48-linked deubiquitination"/>
    <property type="evidence" value="ECO:0007669"/>
    <property type="project" value="TreeGrafter"/>
</dbReference>
<dbReference type="AlphaFoldDB" id="A0A0W0GAW1"/>
<feature type="region of interest" description="Disordered" evidence="1">
    <location>
        <begin position="1"/>
        <end position="43"/>
    </location>
</feature>
<accession>A0A0W0GAW1</accession>
<feature type="compositionally biased region" description="Low complexity" evidence="1">
    <location>
        <begin position="8"/>
        <end position="29"/>
    </location>
</feature>
<organism evidence="3 4">
    <name type="scientific">Moniliophthora roreri</name>
    <name type="common">Frosty pod rot fungus</name>
    <name type="synonym">Monilia roreri</name>
    <dbReference type="NCBI Taxonomy" id="221103"/>
    <lineage>
        <taxon>Eukaryota</taxon>
        <taxon>Fungi</taxon>
        <taxon>Dikarya</taxon>
        <taxon>Basidiomycota</taxon>
        <taxon>Agaricomycotina</taxon>
        <taxon>Agaricomycetes</taxon>
        <taxon>Agaricomycetidae</taxon>
        <taxon>Agaricales</taxon>
        <taxon>Marasmiineae</taxon>
        <taxon>Marasmiaceae</taxon>
        <taxon>Moniliophthora</taxon>
    </lineage>
</organism>
<proteinExistence type="predicted"/>
<dbReference type="PANTHER" id="PTHR18063:SF6">
    <property type="entry name" value="UBIQUITIN CARBOXYL-TERMINAL HYDROLASE"/>
    <property type="match status" value="1"/>
</dbReference>
<dbReference type="Pfam" id="PF04424">
    <property type="entry name" value="MINDY_DUB"/>
    <property type="match status" value="1"/>
</dbReference>
<comment type="caution">
    <text evidence="3">The sequence shown here is derived from an EMBL/GenBank/DDBJ whole genome shotgun (WGS) entry which is preliminary data.</text>
</comment>
<dbReference type="eggNOG" id="KOG2427">
    <property type="taxonomic scope" value="Eukaryota"/>
</dbReference>